<evidence type="ECO:0000313" key="8">
    <source>
        <dbReference type="EMBL" id="THH28834.1"/>
    </source>
</evidence>
<protein>
    <recommendedName>
        <fullName evidence="7">FAD-binding domain-containing protein</fullName>
    </recommendedName>
</protein>
<evidence type="ECO:0000256" key="3">
    <source>
        <dbReference type="ARBA" id="ARBA00022630"/>
    </source>
</evidence>
<dbReference type="EMBL" id="SGPM01000155">
    <property type="protein sequence ID" value="THH28834.1"/>
    <property type="molecule type" value="Genomic_DNA"/>
</dbReference>
<dbReference type="GO" id="GO:0071949">
    <property type="term" value="F:FAD binding"/>
    <property type="evidence" value="ECO:0007669"/>
    <property type="project" value="InterPro"/>
</dbReference>
<comment type="cofactor">
    <cofactor evidence="1">
        <name>FAD</name>
        <dbReference type="ChEBI" id="CHEBI:57692"/>
    </cofactor>
</comment>
<dbReference type="InterPro" id="IPR018168">
    <property type="entry name" value="Ubi_Hdrlase_CS"/>
</dbReference>
<keyword evidence="3" id="KW-0285">Flavoprotein</keyword>
<dbReference type="PANTHER" id="PTHR43876">
    <property type="entry name" value="UBIQUINONE BIOSYNTHESIS MONOOXYGENASE COQ6, MITOCHONDRIAL"/>
    <property type="match status" value="1"/>
</dbReference>
<dbReference type="FunFam" id="3.50.50.60:FF:000021">
    <property type="entry name" value="Ubiquinone biosynthesis monooxygenase COQ6"/>
    <property type="match status" value="1"/>
</dbReference>
<dbReference type="PANTHER" id="PTHR43876:SF7">
    <property type="entry name" value="UBIQUINONE BIOSYNTHESIS MONOOXYGENASE COQ6, MITOCHONDRIAL"/>
    <property type="match status" value="1"/>
</dbReference>
<dbReference type="GO" id="GO:0004497">
    <property type="term" value="F:monooxygenase activity"/>
    <property type="evidence" value="ECO:0007669"/>
    <property type="project" value="UniProtKB-KW"/>
</dbReference>
<dbReference type="SUPFAM" id="SSF51905">
    <property type="entry name" value="FAD/NAD(P)-binding domain"/>
    <property type="match status" value="1"/>
</dbReference>
<feature type="domain" description="FAD-binding" evidence="7">
    <location>
        <begin position="95"/>
        <end position="248"/>
    </location>
</feature>
<evidence type="ECO:0000256" key="4">
    <source>
        <dbReference type="ARBA" id="ARBA00022827"/>
    </source>
</evidence>
<dbReference type="Gene3D" id="3.50.50.60">
    <property type="entry name" value="FAD/NAD(P)-binding domain"/>
    <property type="match status" value="2"/>
</dbReference>
<organism evidence="8 9">
    <name type="scientific">Antrodiella citrinella</name>
    <dbReference type="NCBI Taxonomy" id="2447956"/>
    <lineage>
        <taxon>Eukaryota</taxon>
        <taxon>Fungi</taxon>
        <taxon>Dikarya</taxon>
        <taxon>Basidiomycota</taxon>
        <taxon>Agaricomycotina</taxon>
        <taxon>Agaricomycetes</taxon>
        <taxon>Polyporales</taxon>
        <taxon>Steccherinaceae</taxon>
        <taxon>Antrodiella</taxon>
    </lineage>
</organism>
<dbReference type="GO" id="GO:0006744">
    <property type="term" value="P:ubiquinone biosynthetic process"/>
    <property type="evidence" value="ECO:0007669"/>
    <property type="project" value="InterPro"/>
</dbReference>
<evidence type="ECO:0000259" key="7">
    <source>
        <dbReference type="Pfam" id="PF01494"/>
    </source>
</evidence>
<dbReference type="Proteomes" id="UP000308730">
    <property type="component" value="Unassembled WGS sequence"/>
</dbReference>
<evidence type="ECO:0000256" key="5">
    <source>
        <dbReference type="ARBA" id="ARBA00023002"/>
    </source>
</evidence>
<evidence type="ECO:0000256" key="2">
    <source>
        <dbReference type="ARBA" id="ARBA00005349"/>
    </source>
</evidence>
<comment type="similarity">
    <text evidence="2">Belongs to the UbiH/COQ6 family.</text>
</comment>
<dbReference type="InterPro" id="IPR036188">
    <property type="entry name" value="FAD/NAD-bd_sf"/>
</dbReference>
<dbReference type="NCBIfam" id="TIGR01988">
    <property type="entry name" value="Ubi-OHases"/>
    <property type="match status" value="1"/>
</dbReference>
<dbReference type="InterPro" id="IPR002938">
    <property type="entry name" value="FAD-bd"/>
</dbReference>
<feature type="domain" description="FAD-binding" evidence="7">
    <location>
        <begin position="332"/>
        <end position="382"/>
    </location>
</feature>
<evidence type="ECO:0000313" key="9">
    <source>
        <dbReference type="Proteomes" id="UP000308730"/>
    </source>
</evidence>
<dbReference type="GO" id="GO:0016705">
    <property type="term" value="F:oxidoreductase activity, acting on paired donors, with incorporation or reduction of molecular oxygen"/>
    <property type="evidence" value="ECO:0007669"/>
    <property type="project" value="InterPro"/>
</dbReference>
<keyword evidence="4" id="KW-0274">FAD</keyword>
<sequence>MRVTLIEAGDLSKTKAWRLPPDAYSNRVSSITNASQEFLRGIGAWSYVDETRTGPVEEMQVWDGVSDARITFSASDMTSNGRPLGELSRLTENLNLQRALLRYLESSPGVELVDKVKVESITNDDREGNSWPVVHLSDGRVIRARLLVGADGFNSPVRTYAGIQSYGWAYDTHGVVATLVHAPRSPYGPQNTVAYQRFLPTGPIAFLPLSDTASTMVWSTKPHIASALKSVDPAVLVGMVNAAFRLPEVSMRYLHERLLEAHASGTSITLQQLQDEVRFREMSHSIDSNSALSSLSALGEPGIPPEGAESYPPLVKSIQPGTVASFPLRFSHADTYIGEGQGSRTVLIGDAAHTTHPLAGQGLNLGLADAEALAHCIHDSLSRGGDIGSYTSLMSYSRARYFENHKMLAAVDKLHKLYSTTADPVVWARSVGLEVLNELDTLKAAFMVSAGSHQVKSTPGQLGVGIAAQGLEALARGINDAKNAGELVSGVLQSGLRQLFRSSPR</sequence>
<proteinExistence type="inferred from homology"/>
<evidence type="ECO:0000256" key="6">
    <source>
        <dbReference type="ARBA" id="ARBA00023033"/>
    </source>
</evidence>
<keyword evidence="9" id="KW-1185">Reference proteome</keyword>
<dbReference type="OrthoDB" id="683240at2759"/>
<keyword evidence="6" id="KW-0503">Monooxygenase</keyword>
<gene>
    <name evidence="8" type="ORF">EUX98_g5352</name>
</gene>
<keyword evidence="5" id="KW-0560">Oxidoreductase</keyword>
<dbReference type="PROSITE" id="PS01304">
    <property type="entry name" value="UBIH"/>
    <property type="match status" value="1"/>
</dbReference>
<dbReference type="InterPro" id="IPR051205">
    <property type="entry name" value="UbiH/COQ6_monooxygenase"/>
</dbReference>
<accession>A0A4S4MRN6</accession>
<dbReference type="InterPro" id="IPR010971">
    <property type="entry name" value="UbiH/COQ6"/>
</dbReference>
<evidence type="ECO:0000256" key="1">
    <source>
        <dbReference type="ARBA" id="ARBA00001974"/>
    </source>
</evidence>
<dbReference type="AlphaFoldDB" id="A0A4S4MRN6"/>
<reference evidence="8 9" key="1">
    <citation type="submission" date="2019-02" db="EMBL/GenBank/DDBJ databases">
        <title>Genome sequencing of the rare red list fungi Antrodiella citrinella (Flaviporus citrinellus).</title>
        <authorList>
            <person name="Buettner E."/>
            <person name="Kellner H."/>
        </authorList>
    </citation>
    <scope>NUCLEOTIDE SEQUENCE [LARGE SCALE GENOMIC DNA]</scope>
    <source>
        <strain evidence="8 9">DSM 108506</strain>
    </source>
</reference>
<dbReference type="GO" id="GO:0005739">
    <property type="term" value="C:mitochondrion"/>
    <property type="evidence" value="ECO:0007669"/>
    <property type="project" value="TreeGrafter"/>
</dbReference>
<comment type="caution">
    <text evidence="8">The sequence shown here is derived from an EMBL/GenBank/DDBJ whole genome shotgun (WGS) entry which is preliminary data.</text>
</comment>
<name>A0A4S4MRN6_9APHY</name>
<dbReference type="Pfam" id="PF01494">
    <property type="entry name" value="FAD_binding_3"/>
    <property type="match status" value="2"/>
</dbReference>